<dbReference type="RefSeq" id="WP_099555432.1">
    <property type="nucleotide sequence ID" value="NZ_LT960614.1"/>
</dbReference>
<sequence>MAEDSKTWTWLDGAWHEGNVMIMGPRTHASWMASSVFDGARAFEGVTPDLELHFERINDSARAMFLEPAVRVGEMMELAKDGIAKFDADAALYIRPMYWAEAGGFMGVPPLPESTRFCLCIYDAPMPPVTGFTATFSSFRRPSLEVAPTNAKAGCLYPNSGRALTEAKSRGFDNAIMCDMLGNVAETATSNIFLVKDGKVATPSPNGSFLAGITRARTISLLRKAGYEVHETRLRPNDFLEADEVFSTGNYSKVVPVTQIDDRDFQPGPVMAKARELYWEFAHG</sequence>
<dbReference type="SUPFAM" id="SSF56752">
    <property type="entry name" value="D-aminoacid aminotransferase-like PLP-dependent enzymes"/>
    <property type="match status" value="1"/>
</dbReference>
<dbReference type="AlphaFoldDB" id="A0A2C9D3K2"/>
<evidence type="ECO:0000256" key="4">
    <source>
        <dbReference type="ARBA" id="ARBA00004931"/>
    </source>
</evidence>
<comment type="catalytic activity">
    <reaction evidence="11">
        <text>L-valine + 2-oxoglutarate = 3-methyl-2-oxobutanoate + L-glutamate</text>
        <dbReference type="Rhea" id="RHEA:24813"/>
        <dbReference type="ChEBI" id="CHEBI:11851"/>
        <dbReference type="ChEBI" id="CHEBI:16810"/>
        <dbReference type="ChEBI" id="CHEBI:29985"/>
        <dbReference type="ChEBI" id="CHEBI:57762"/>
        <dbReference type="EC" id="2.6.1.42"/>
    </reaction>
</comment>
<dbReference type="InterPro" id="IPR001544">
    <property type="entry name" value="Aminotrans_IV"/>
</dbReference>
<dbReference type="Gene3D" id="3.30.470.10">
    <property type="match status" value="1"/>
</dbReference>
<dbReference type="NCBIfam" id="NF009896">
    <property type="entry name" value="PRK13356.1"/>
    <property type="match status" value="1"/>
</dbReference>
<dbReference type="PROSITE" id="PS00770">
    <property type="entry name" value="AA_TRANSFER_CLASS_4"/>
    <property type="match status" value="1"/>
</dbReference>
<evidence type="ECO:0000256" key="12">
    <source>
        <dbReference type="ARBA" id="ARBA00048798"/>
    </source>
</evidence>
<dbReference type="GO" id="GO:0052654">
    <property type="term" value="F:L-leucine-2-oxoglutarate transaminase activity"/>
    <property type="evidence" value="ECO:0007669"/>
    <property type="project" value="RHEA"/>
</dbReference>
<protein>
    <recommendedName>
        <fullName evidence="8">Probable branched-chain-amino-acid aminotransferase</fullName>
        <ecNumber evidence="7">2.6.1.42</ecNumber>
    </recommendedName>
</protein>
<evidence type="ECO:0000256" key="1">
    <source>
        <dbReference type="ARBA" id="ARBA00001933"/>
    </source>
</evidence>
<dbReference type="InterPro" id="IPR018300">
    <property type="entry name" value="Aminotrans_IV_CS"/>
</dbReference>
<evidence type="ECO:0000256" key="15">
    <source>
        <dbReference type="RuleBase" id="RU004516"/>
    </source>
</evidence>
<comment type="pathway">
    <text evidence="4">Amino-acid biosynthesis; L-valine biosynthesis; L-valine from pyruvate: step 4/4.</text>
</comment>
<keyword evidence="10" id="KW-0028">Amino-acid biosynthesis</keyword>
<evidence type="ECO:0000256" key="3">
    <source>
        <dbReference type="ARBA" id="ARBA00004824"/>
    </source>
</evidence>
<keyword evidence="16" id="KW-0808">Transferase</keyword>
<dbReference type="PANTHER" id="PTHR42743">
    <property type="entry name" value="AMINO-ACID AMINOTRANSFERASE"/>
    <property type="match status" value="1"/>
</dbReference>
<reference evidence="17" key="1">
    <citation type="submission" date="2017-09" db="EMBL/GenBank/DDBJ databases">
        <title>Genome sequence of Nannocystis excedens DSM 71.</title>
        <authorList>
            <person name="Blom J."/>
        </authorList>
    </citation>
    <scope>NUCLEOTIDE SEQUENCE [LARGE SCALE GENOMIC DNA]</scope>
    <source>
        <strain evidence="17">type strain: E19</strain>
    </source>
</reference>
<evidence type="ECO:0000256" key="8">
    <source>
        <dbReference type="ARBA" id="ARBA00014472"/>
    </source>
</evidence>
<dbReference type="InterPro" id="IPR043131">
    <property type="entry name" value="BCAT-like_N"/>
</dbReference>
<dbReference type="GO" id="GO:0052655">
    <property type="term" value="F:L-valine-2-oxoglutarate transaminase activity"/>
    <property type="evidence" value="ECO:0007669"/>
    <property type="project" value="RHEA"/>
</dbReference>
<dbReference type="EC" id="2.6.1.42" evidence="7"/>
<dbReference type="PANTHER" id="PTHR42743:SF11">
    <property type="entry name" value="AMINODEOXYCHORISMATE LYASE"/>
    <property type="match status" value="1"/>
</dbReference>
<organism evidence="16 17">
    <name type="scientific">Hartmannibacter diazotrophicus</name>
    <dbReference type="NCBI Taxonomy" id="1482074"/>
    <lineage>
        <taxon>Bacteria</taxon>
        <taxon>Pseudomonadati</taxon>
        <taxon>Pseudomonadota</taxon>
        <taxon>Alphaproteobacteria</taxon>
        <taxon>Hyphomicrobiales</taxon>
        <taxon>Pleomorphomonadaceae</taxon>
        <taxon>Hartmannibacter</taxon>
    </lineage>
</organism>
<dbReference type="GO" id="GO:0052656">
    <property type="term" value="F:L-isoleucine-2-oxoglutarate transaminase activity"/>
    <property type="evidence" value="ECO:0007669"/>
    <property type="project" value="RHEA"/>
</dbReference>
<dbReference type="KEGG" id="hdi:HDIA_1305"/>
<evidence type="ECO:0000256" key="7">
    <source>
        <dbReference type="ARBA" id="ARBA00013053"/>
    </source>
</evidence>
<dbReference type="InterPro" id="IPR036038">
    <property type="entry name" value="Aminotransferase-like"/>
</dbReference>
<evidence type="ECO:0000313" key="17">
    <source>
        <dbReference type="Proteomes" id="UP000223606"/>
    </source>
</evidence>
<dbReference type="GO" id="GO:0009082">
    <property type="term" value="P:branched-chain amino acid biosynthetic process"/>
    <property type="evidence" value="ECO:0007669"/>
    <property type="project" value="UniProtKB-KW"/>
</dbReference>
<dbReference type="GO" id="GO:0008652">
    <property type="term" value="P:amino acid biosynthetic process"/>
    <property type="evidence" value="ECO:0007669"/>
    <property type="project" value="UniProtKB-ARBA"/>
</dbReference>
<evidence type="ECO:0000256" key="6">
    <source>
        <dbReference type="ARBA" id="ARBA00009320"/>
    </source>
</evidence>
<dbReference type="OrthoDB" id="21319at2"/>
<keyword evidence="10" id="KW-0100">Branched-chain amino acid biosynthesis</keyword>
<gene>
    <name evidence="16" type="primary">ilvE_1</name>
    <name evidence="16" type="ORF">HDIA_1305</name>
</gene>
<keyword evidence="17" id="KW-1185">Reference proteome</keyword>
<keyword evidence="9 15" id="KW-0663">Pyridoxal phosphate</keyword>
<evidence type="ECO:0000256" key="2">
    <source>
        <dbReference type="ARBA" id="ARBA00003109"/>
    </source>
</evidence>
<dbReference type="GO" id="GO:0005829">
    <property type="term" value="C:cytosol"/>
    <property type="evidence" value="ECO:0007669"/>
    <property type="project" value="TreeGrafter"/>
</dbReference>
<dbReference type="FunFam" id="3.20.10.10:FF:000002">
    <property type="entry name" value="D-alanine aminotransferase"/>
    <property type="match status" value="1"/>
</dbReference>
<evidence type="ECO:0000256" key="14">
    <source>
        <dbReference type="RuleBase" id="RU004106"/>
    </source>
</evidence>
<comment type="similarity">
    <text evidence="6 14">Belongs to the class-IV pyridoxal-phosphate-dependent aminotransferase family.</text>
</comment>
<evidence type="ECO:0000256" key="10">
    <source>
        <dbReference type="ARBA" id="ARBA00023304"/>
    </source>
</evidence>
<comment type="catalytic activity">
    <reaction evidence="13">
        <text>L-leucine + 2-oxoglutarate = 4-methyl-2-oxopentanoate + L-glutamate</text>
        <dbReference type="Rhea" id="RHEA:18321"/>
        <dbReference type="ChEBI" id="CHEBI:16810"/>
        <dbReference type="ChEBI" id="CHEBI:17865"/>
        <dbReference type="ChEBI" id="CHEBI:29985"/>
        <dbReference type="ChEBI" id="CHEBI:57427"/>
        <dbReference type="EC" id="2.6.1.42"/>
    </reaction>
</comment>
<comment type="pathway">
    <text evidence="3">Amino-acid biosynthesis; L-isoleucine biosynthesis; L-isoleucine from 2-oxobutanoate: step 4/4.</text>
</comment>
<comment type="pathway">
    <text evidence="5">Amino-acid biosynthesis; L-leucine biosynthesis; L-leucine from 3-methyl-2-oxobutanoate: step 4/4.</text>
</comment>
<comment type="cofactor">
    <cofactor evidence="1 15">
        <name>pyridoxal 5'-phosphate</name>
        <dbReference type="ChEBI" id="CHEBI:597326"/>
    </cofactor>
</comment>
<dbReference type="Gene3D" id="3.20.10.10">
    <property type="entry name" value="D-amino Acid Aminotransferase, subunit A, domain 2"/>
    <property type="match status" value="1"/>
</dbReference>
<comment type="catalytic activity">
    <reaction evidence="12">
        <text>L-isoleucine + 2-oxoglutarate = (S)-3-methyl-2-oxopentanoate + L-glutamate</text>
        <dbReference type="Rhea" id="RHEA:24801"/>
        <dbReference type="ChEBI" id="CHEBI:16810"/>
        <dbReference type="ChEBI" id="CHEBI:29985"/>
        <dbReference type="ChEBI" id="CHEBI:35146"/>
        <dbReference type="ChEBI" id="CHEBI:58045"/>
        <dbReference type="EC" id="2.6.1.42"/>
    </reaction>
</comment>
<evidence type="ECO:0000256" key="9">
    <source>
        <dbReference type="ARBA" id="ARBA00022898"/>
    </source>
</evidence>
<evidence type="ECO:0000313" key="16">
    <source>
        <dbReference type="EMBL" id="SON54846.1"/>
    </source>
</evidence>
<dbReference type="EMBL" id="LT960614">
    <property type="protein sequence ID" value="SON54846.1"/>
    <property type="molecule type" value="Genomic_DNA"/>
</dbReference>
<evidence type="ECO:0000256" key="13">
    <source>
        <dbReference type="ARBA" id="ARBA00049229"/>
    </source>
</evidence>
<evidence type="ECO:0000256" key="5">
    <source>
        <dbReference type="ARBA" id="ARBA00005072"/>
    </source>
</evidence>
<dbReference type="InterPro" id="IPR043132">
    <property type="entry name" value="BCAT-like_C"/>
</dbReference>
<dbReference type="Pfam" id="PF01063">
    <property type="entry name" value="Aminotran_4"/>
    <property type="match status" value="1"/>
</dbReference>
<keyword evidence="16" id="KW-0032">Aminotransferase</keyword>
<comment type="function">
    <text evidence="2">Acts on leucine, isoleucine and valine.</text>
</comment>
<name>A0A2C9D3K2_9HYPH</name>
<dbReference type="InterPro" id="IPR050571">
    <property type="entry name" value="Class-IV_PLP-Dep_Aminotrnsfr"/>
</dbReference>
<accession>A0A2C9D3K2</accession>
<dbReference type="Proteomes" id="UP000223606">
    <property type="component" value="Chromosome 1"/>
</dbReference>
<proteinExistence type="inferred from homology"/>
<evidence type="ECO:0000256" key="11">
    <source>
        <dbReference type="ARBA" id="ARBA00048212"/>
    </source>
</evidence>